<dbReference type="InterPro" id="IPR002524">
    <property type="entry name" value="Cation_efflux"/>
</dbReference>
<evidence type="ECO:0000256" key="4">
    <source>
        <dbReference type="ARBA" id="ARBA00022692"/>
    </source>
</evidence>
<comment type="caution">
    <text evidence="13">The sequence shown here is derived from an EMBL/GenBank/DDBJ whole genome shotgun (WGS) entry which is preliminary data.</text>
</comment>
<evidence type="ECO:0000259" key="11">
    <source>
        <dbReference type="Pfam" id="PF01545"/>
    </source>
</evidence>
<evidence type="ECO:0000256" key="10">
    <source>
        <dbReference type="SAM" id="Phobius"/>
    </source>
</evidence>
<feature type="compositionally biased region" description="Basic residues" evidence="9">
    <location>
        <begin position="17"/>
        <end position="28"/>
    </location>
</feature>
<evidence type="ECO:0000256" key="9">
    <source>
        <dbReference type="SAM" id="MobiDB-lite"/>
    </source>
</evidence>
<dbReference type="Gene3D" id="3.30.70.1350">
    <property type="entry name" value="Cation efflux protein, cytoplasmic domain"/>
    <property type="match status" value="1"/>
</dbReference>
<dbReference type="Pfam" id="PF01545">
    <property type="entry name" value="Cation_efflux"/>
    <property type="match status" value="1"/>
</dbReference>
<dbReference type="InterPro" id="IPR050681">
    <property type="entry name" value="CDF/SLC30A"/>
</dbReference>
<keyword evidence="8 10" id="KW-0472">Membrane</keyword>
<comment type="similarity">
    <text evidence="2">Belongs to the cation diffusion facilitator (CDF) transporter (TC 2.A.4) family. SLC30A subfamily.</text>
</comment>
<feature type="region of interest" description="Disordered" evidence="9">
    <location>
        <begin position="1"/>
        <end position="32"/>
    </location>
</feature>
<dbReference type="SUPFAM" id="SSF160240">
    <property type="entry name" value="Cation efflux protein cytoplasmic domain-like"/>
    <property type="match status" value="1"/>
</dbReference>
<evidence type="ECO:0000313" key="13">
    <source>
        <dbReference type="EMBL" id="MXO73540.1"/>
    </source>
</evidence>
<proteinExistence type="inferred from homology"/>
<dbReference type="EMBL" id="WTYV01000012">
    <property type="protein sequence ID" value="MXO73540.1"/>
    <property type="molecule type" value="Genomic_DNA"/>
</dbReference>
<feature type="transmembrane region" description="Helical" evidence="10">
    <location>
        <begin position="107"/>
        <end position="129"/>
    </location>
</feature>
<evidence type="ECO:0000256" key="2">
    <source>
        <dbReference type="ARBA" id="ARBA00008873"/>
    </source>
</evidence>
<keyword evidence="6 10" id="KW-1133">Transmembrane helix</keyword>
<dbReference type="SUPFAM" id="SSF161111">
    <property type="entry name" value="Cation efflux protein transmembrane domain-like"/>
    <property type="match status" value="1"/>
</dbReference>
<dbReference type="Proteomes" id="UP000466966">
    <property type="component" value="Unassembled WGS sequence"/>
</dbReference>
<dbReference type="InterPro" id="IPR027469">
    <property type="entry name" value="Cation_efflux_TMD_sf"/>
</dbReference>
<dbReference type="AlphaFoldDB" id="A0A844Z336"/>
<feature type="domain" description="Cation efflux protein transmembrane" evidence="11">
    <location>
        <begin position="40"/>
        <end position="231"/>
    </location>
</feature>
<name>A0A844Z336_9SPHN</name>
<dbReference type="GO" id="GO:0005886">
    <property type="term" value="C:plasma membrane"/>
    <property type="evidence" value="ECO:0007669"/>
    <property type="project" value="TreeGrafter"/>
</dbReference>
<dbReference type="RefSeq" id="WP_160773470.1">
    <property type="nucleotide sequence ID" value="NZ_WTYV01000012.1"/>
</dbReference>
<dbReference type="Pfam" id="PF16916">
    <property type="entry name" value="ZT_dimer"/>
    <property type="match status" value="1"/>
</dbReference>
<dbReference type="InterPro" id="IPR036837">
    <property type="entry name" value="Cation_efflux_CTD_sf"/>
</dbReference>
<feature type="domain" description="Cation efflux protein cytoplasmic" evidence="12">
    <location>
        <begin position="235"/>
        <end position="306"/>
    </location>
</feature>
<evidence type="ECO:0000256" key="7">
    <source>
        <dbReference type="ARBA" id="ARBA00023065"/>
    </source>
</evidence>
<evidence type="ECO:0000313" key="14">
    <source>
        <dbReference type="Proteomes" id="UP000466966"/>
    </source>
</evidence>
<dbReference type="OrthoDB" id="9809646at2"/>
<comment type="subcellular location">
    <subcellularLocation>
        <location evidence="1">Membrane</location>
        <topology evidence="1">Multi-pass membrane protein</topology>
    </subcellularLocation>
</comment>
<dbReference type="GO" id="GO:0005385">
    <property type="term" value="F:zinc ion transmembrane transporter activity"/>
    <property type="evidence" value="ECO:0007669"/>
    <property type="project" value="TreeGrafter"/>
</dbReference>
<feature type="transmembrane region" description="Helical" evidence="10">
    <location>
        <begin position="202"/>
        <end position="223"/>
    </location>
</feature>
<feature type="compositionally biased region" description="Basic and acidic residues" evidence="9">
    <location>
        <begin position="1"/>
        <end position="16"/>
    </location>
</feature>
<keyword evidence="5" id="KW-0864">Zinc transport</keyword>
<evidence type="ECO:0000256" key="6">
    <source>
        <dbReference type="ARBA" id="ARBA00022989"/>
    </source>
</evidence>
<keyword evidence="4 10" id="KW-0812">Transmembrane</keyword>
<dbReference type="PANTHER" id="PTHR11562">
    <property type="entry name" value="CATION EFFLUX PROTEIN/ ZINC TRANSPORTER"/>
    <property type="match status" value="1"/>
</dbReference>
<sequence>MTDDHEHPGSEHESHRHAGHQHGGHHGHSHGEENLSDRQLVVAVAINVLLTLAQIIGGIASGSLALIADALHNFSDAASLFLAWFARRIGRRPADKLMTFGYAQGEVVAAVINLTTLLIIGFYLIVEAINRFADPQPVEGWTVIAVAGIALVIDLITALIVYRGARDSINMKAAFLHNVSDALASVGVIVAGVLIILYDLYVADLIITLIIAAYVIWQGVTLLPRTVRLLMGAVPDEVEFDEIVEALRSHEGIEGLHHLHIWNIGEHRRALEAHVVPGDASLHSFEQVKRTARTMLASRFQIEHATFEACLGGDCEDHLVPHHPGTGAQE</sequence>
<evidence type="ECO:0000256" key="5">
    <source>
        <dbReference type="ARBA" id="ARBA00022906"/>
    </source>
</evidence>
<protein>
    <submittedName>
        <fullName evidence="13">Cation diffusion facilitator family transporter</fullName>
    </submittedName>
</protein>
<accession>A0A844Z336</accession>
<reference evidence="13 14" key="1">
    <citation type="submission" date="2019-12" db="EMBL/GenBank/DDBJ databases">
        <title>Genomic-based taxomic classification of the family Erythrobacteraceae.</title>
        <authorList>
            <person name="Xu L."/>
        </authorList>
    </citation>
    <scope>NUCLEOTIDE SEQUENCE [LARGE SCALE GENOMIC DNA]</scope>
    <source>
        <strain evidence="13 14">M0322</strain>
    </source>
</reference>
<dbReference type="NCBIfam" id="TIGR01297">
    <property type="entry name" value="CDF"/>
    <property type="match status" value="1"/>
</dbReference>
<evidence type="ECO:0000256" key="8">
    <source>
        <dbReference type="ARBA" id="ARBA00023136"/>
    </source>
</evidence>
<dbReference type="PANTHER" id="PTHR11562:SF17">
    <property type="entry name" value="RE54080P-RELATED"/>
    <property type="match status" value="1"/>
</dbReference>
<feature type="transmembrane region" description="Helical" evidence="10">
    <location>
        <begin position="40"/>
        <end position="60"/>
    </location>
</feature>
<keyword evidence="5" id="KW-0862">Zinc</keyword>
<keyword evidence="3" id="KW-0813">Transport</keyword>
<feature type="transmembrane region" description="Helical" evidence="10">
    <location>
        <begin position="174"/>
        <end position="196"/>
    </location>
</feature>
<evidence type="ECO:0000256" key="3">
    <source>
        <dbReference type="ARBA" id="ARBA00022448"/>
    </source>
</evidence>
<evidence type="ECO:0000256" key="1">
    <source>
        <dbReference type="ARBA" id="ARBA00004141"/>
    </source>
</evidence>
<keyword evidence="14" id="KW-1185">Reference proteome</keyword>
<evidence type="ECO:0000259" key="12">
    <source>
        <dbReference type="Pfam" id="PF16916"/>
    </source>
</evidence>
<gene>
    <name evidence="13" type="ORF">GRI99_18155</name>
</gene>
<feature type="transmembrane region" description="Helical" evidence="10">
    <location>
        <begin position="66"/>
        <end position="86"/>
    </location>
</feature>
<dbReference type="InterPro" id="IPR027470">
    <property type="entry name" value="Cation_efflux_CTD"/>
</dbReference>
<keyword evidence="7" id="KW-0406">Ion transport</keyword>
<dbReference type="Gene3D" id="1.20.1510.10">
    <property type="entry name" value="Cation efflux protein transmembrane domain"/>
    <property type="match status" value="1"/>
</dbReference>
<organism evidence="13 14">
    <name type="scientific">Alteraurantiacibacter buctensis</name>
    <dbReference type="NCBI Taxonomy" id="1503981"/>
    <lineage>
        <taxon>Bacteria</taxon>
        <taxon>Pseudomonadati</taxon>
        <taxon>Pseudomonadota</taxon>
        <taxon>Alphaproteobacteria</taxon>
        <taxon>Sphingomonadales</taxon>
        <taxon>Erythrobacteraceae</taxon>
        <taxon>Alteraurantiacibacter</taxon>
    </lineage>
</organism>
<dbReference type="InterPro" id="IPR058533">
    <property type="entry name" value="Cation_efflux_TM"/>
</dbReference>
<feature type="transmembrane region" description="Helical" evidence="10">
    <location>
        <begin position="141"/>
        <end position="162"/>
    </location>
</feature>